<dbReference type="Proteomes" id="UP001218218">
    <property type="component" value="Unassembled WGS sequence"/>
</dbReference>
<evidence type="ECO:0000313" key="2">
    <source>
        <dbReference type="Proteomes" id="UP001218218"/>
    </source>
</evidence>
<name>A0AAD6ZU36_9AGAR</name>
<organism evidence="1 2">
    <name type="scientific">Mycena albidolilacea</name>
    <dbReference type="NCBI Taxonomy" id="1033008"/>
    <lineage>
        <taxon>Eukaryota</taxon>
        <taxon>Fungi</taxon>
        <taxon>Dikarya</taxon>
        <taxon>Basidiomycota</taxon>
        <taxon>Agaricomycotina</taxon>
        <taxon>Agaricomycetes</taxon>
        <taxon>Agaricomycetidae</taxon>
        <taxon>Agaricales</taxon>
        <taxon>Marasmiineae</taxon>
        <taxon>Mycenaceae</taxon>
        <taxon>Mycena</taxon>
    </lineage>
</organism>
<accession>A0AAD6ZU36</accession>
<proteinExistence type="predicted"/>
<dbReference type="EMBL" id="JARIHO010000027">
    <property type="protein sequence ID" value="KAJ7339796.1"/>
    <property type="molecule type" value="Genomic_DNA"/>
</dbReference>
<keyword evidence="2" id="KW-1185">Reference proteome</keyword>
<reference evidence="1" key="1">
    <citation type="submission" date="2023-03" db="EMBL/GenBank/DDBJ databases">
        <title>Massive genome expansion in bonnet fungi (Mycena s.s.) driven by repeated elements and novel gene families across ecological guilds.</title>
        <authorList>
            <consortium name="Lawrence Berkeley National Laboratory"/>
            <person name="Harder C.B."/>
            <person name="Miyauchi S."/>
            <person name="Viragh M."/>
            <person name="Kuo A."/>
            <person name="Thoen E."/>
            <person name="Andreopoulos B."/>
            <person name="Lu D."/>
            <person name="Skrede I."/>
            <person name="Drula E."/>
            <person name="Henrissat B."/>
            <person name="Morin E."/>
            <person name="Kohler A."/>
            <person name="Barry K."/>
            <person name="LaButti K."/>
            <person name="Morin E."/>
            <person name="Salamov A."/>
            <person name="Lipzen A."/>
            <person name="Mereny Z."/>
            <person name="Hegedus B."/>
            <person name="Baldrian P."/>
            <person name="Stursova M."/>
            <person name="Weitz H."/>
            <person name="Taylor A."/>
            <person name="Grigoriev I.V."/>
            <person name="Nagy L.G."/>
            <person name="Martin F."/>
            <person name="Kauserud H."/>
        </authorList>
    </citation>
    <scope>NUCLEOTIDE SEQUENCE</scope>
    <source>
        <strain evidence="1">CBHHK002</strain>
    </source>
</reference>
<sequence length="169" mass="18385">MVPSELVEFPPFHNSAACTYTRKHRTSKCRGSAAHTHSTDDLLAHIALDAGPTQLKDVIAATSRSVPPPPTGAPVETDQDRCTHRKVHKKMRQLNAALAEVPDALAHLQAAEDRDTADLDAYAHWAPRGWAGHSRSRGRAGDHREAGVGAAYAPVEEAPDFGWVIYRLL</sequence>
<evidence type="ECO:0000313" key="1">
    <source>
        <dbReference type="EMBL" id="KAJ7339796.1"/>
    </source>
</evidence>
<comment type="caution">
    <text evidence="1">The sequence shown here is derived from an EMBL/GenBank/DDBJ whole genome shotgun (WGS) entry which is preliminary data.</text>
</comment>
<gene>
    <name evidence="1" type="ORF">DFH08DRAFT_812181</name>
</gene>
<protein>
    <submittedName>
        <fullName evidence="1">Uncharacterized protein</fullName>
    </submittedName>
</protein>
<dbReference type="AlphaFoldDB" id="A0AAD6ZU36"/>